<dbReference type="Gene3D" id="3.30.559.10">
    <property type="entry name" value="Chloramphenicol acetyltransferase-like domain"/>
    <property type="match status" value="1"/>
</dbReference>
<dbReference type="Proteomes" id="UP000066480">
    <property type="component" value="Chromosome"/>
</dbReference>
<dbReference type="KEGG" id="lmoi:VV02_10370"/>
<dbReference type="Gene3D" id="3.30.559.30">
    <property type="entry name" value="Nonribosomal peptide synthetase, condensation domain"/>
    <property type="match status" value="1"/>
</dbReference>
<evidence type="ECO:0000313" key="3">
    <source>
        <dbReference type="Proteomes" id="UP000066480"/>
    </source>
</evidence>
<feature type="domain" description="Condensation" evidence="1">
    <location>
        <begin position="76"/>
        <end position="362"/>
    </location>
</feature>
<name>A0A0K1JHI7_9MICO</name>
<dbReference type="InterPro" id="IPR001242">
    <property type="entry name" value="Condensation_dom"/>
</dbReference>
<dbReference type="AlphaFoldDB" id="A0A0K1JHI7"/>
<gene>
    <name evidence="2" type="ORF">VV02_10370</name>
</gene>
<dbReference type="EMBL" id="CP011112">
    <property type="protein sequence ID" value="AKU16174.1"/>
    <property type="molecule type" value="Genomic_DNA"/>
</dbReference>
<dbReference type="RefSeq" id="WP_052591461.1">
    <property type="nucleotide sequence ID" value="NZ_CP011112.1"/>
</dbReference>
<dbReference type="STRING" id="571913.VV02_10370"/>
<sequence length="459" mass="49673">MRIFQFDREHVGAGRIVAWRPCEQTHRSYAATTLDPRPPTFNQRAHLHRAKQVGTTRPHDEQPAPWIGFSCRLGNATEDSVASMLARYVDRHESLRSGFVTRDGGRLVRRTLPAGIVTFEPQVLAEYADADSAHDVAAAHLAAETHPLAWPSAAFVTVDGAEGTTLLAAFDHGTFDGYSAYLSVAELADLHRQAPPQVGSYVDFAVTEQELCTTGDVESGLERWSAALDEHRRLPALPSASGVRRGARHRHTVESHLIASPTETNHFIGHLRAAQTPVGVGFIALLVHALMLEEGSSRLTALMSTHNRATPALASAVGWFAGVAPMTVNAPKHADLAEVTQATAEAWDASQPAADVPLPLAAELLDAELEPSLVLSYINGRRCPGWEGWADSEAQVLLGPVAPGAQVHAWISCLPHGTYLEIRYPQTPRCTSWVHRLALSMRDELLDASTAFLPDAQGA</sequence>
<protein>
    <recommendedName>
        <fullName evidence="1">Condensation domain-containing protein</fullName>
    </recommendedName>
</protein>
<keyword evidence="3" id="KW-1185">Reference proteome</keyword>
<dbReference type="OrthoDB" id="9789603at2"/>
<dbReference type="Pfam" id="PF00668">
    <property type="entry name" value="Condensation"/>
    <property type="match status" value="1"/>
</dbReference>
<dbReference type="InterPro" id="IPR023213">
    <property type="entry name" value="CAT-like_dom_sf"/>
</dbReference>
<evidence type="ECO:0000313" key="2">
    <source>
        <dbReference type="EMBL" id="AKU16174.1"/>
    </source>
</evidence>
<dbReference type="SUPFAM" id="SSF52777">
    <property type="entry name" value="CoA-dependent acyltransferases"/>
    <property type="match status" value="2"/>
</dbReference>
<dbReference type="GO" id="GO:0003824">
    <property type="term" value="F:catalytic activity"/>
    <property type="evidence" value="ECO:0007669"/>
    <property type="project" value="InterPro"/>
</dbReference>
<accession>A0A0K1JHI7</accession>
<proteinExistence type="predicted"/>
<dbReference type="GO" id="GO:0008610">
    <property type="term" value="P:lipid biosynthetic process"/>
    <property type="evidence" value="ECO:0007669"/>
    <property type="project" value="UniProtKB-ARBA"/>
</dbReference>
<reference evidence="2 3" key="1">
    <citation type="submission" date="2015-03" db="EMBL/GenBank/DDBJ databases">
        <title>Luteipulveratus halotolerans sp. nov., a novel actinobacterium (Dermacoccaceae) from Sarawak, Malaysia.</title>
        <authorList>
            <person name="Juboi H."/>
            <person name="Basik A."/>
            <person name="Shamsul S.S."/>
            <person name="Arnold P."/>
            <person name="Schmitt E.K."/>
            <person name="Sanglier J.-J."/>
            <person name="Yeo T."/>
        </authorList>
    </citation>
    <scope>NUCLEOTIDE SEQUENCE [LARGE SCALE GENOMIC DNA]</scope>
    <source>
        <strain evidence="2 3">MN07-A0370</strain>
    </source>
</reference>
<organism evidence="2 3">
    <name type="scientific">Luteipulveratus mongoliensis</name>
    <dbReference type="NCBI Taxonomy" id="571913"/>
    <lineage>
        <taxon>Bacteria</taxon>
        <taxon>Bacillati</taxon>
        <taxon>Actinomycetota</taxon>
        <taxon>Actinomycetes</taxon>
        <taxon>Micrococcales</taxon>
        <taxon>Dermacoccaceae</taxon>
        <taxon>Luteipulveratus</taxon>
    </lineage>
</organism>
<evidence type="ECO:0000259" key="1">
    <source>
        <dbReference type="Pfam" id="PF00668"/>
    </source>
</evidence>